<evidence type="ECO:0000313" key="1">
    <source>
        <dbReference type="EMBL" id="RBL88184.1"/>
    </source>
</evidence>
<organism evidence="1 2">
    <name type="scientific">Chitinophaga flava</name>
    <dbReference type="NCBI Taxonomy" id="2259036"/>
    <lineage>
        <taxon>Bacteria</taxon>
        <taxon>Pseudomonadati</taxon>
        <taxon>Bacteroidota</taxon>
        <taxon>Chitinophagia</taxon>
        <taxon>Chitinophagales</taxon>
        <taxon>Chitinophagaceae</taxon>
        <taxon>Chitinophaga</taxon>
    </lineage>
</organism>
<dbReference type="Proteomes" id="UP000253410">
    <property type="component" value="Unassembled WGS sequence"/>
</dbReference>
<name>A0A365XR28_9BACT</name>
<dbReference type="AlphaFoldDB" id="A0A365XR28"/>
<proteinExistence type="predicted"/>
<dbReference type="EMBL" id="QFFJ01000002">
    <property type="protein sequence ID" value="RBL88184.1"/>
    <property type="molecule type" value="Genomic_DNA"/>
</dbReference>
<protein>
    <recommendedName>
        <fullName evidence="3">Helix-turn-helix domain-containing protein</fullName>
    </recommendedName>
</protein>
<gene>
    <name evidence="1" type="ORF">DF182_16415</name>
</gene>
<sequence>MFYKVRQRAAKMEQSDNETLAIKAKPIEEVKIKEFLNIADASKLLGVSWWTLQRLIKRRALPAIKFGIVPLSAEAIRKILTFHIPNDLEL</sequence>
<comment type="caution">
    <text evidence="1">The sequence shown here is derived from an EMBL/GenBank/DDBJ whole genome shotgun (WGS) entry which is preliminary data.</text>
</comment>
<keyword evidence="2" id="KW-1185">Reference proteome</keyword>
<evidence type="ECO:0000313" key="2">
    <source>
        <dbReference type="Proteomes" id="UP000253410"/>
    </source>
</evidence>
<reference evidence="1 2" key="1">
    <citation type="submission" date="2018-05" db="EMBL/GenBank/DDBJ databases">
        <title>Chitinophaga sp. K3CV102501T nov., isolated from isolated from a monsoon evergreen broad-leaved forest soil.</title>
        <authorList>
            <person name="Lv Y."/>
        </authorList>
    </citation>
    <scope>NUCLEOTIDE SEQUENCE [LARGE SCALE GENOMIC DNA]</scope>
    <source>
        <strain evidence="1 2">GDMCC 1.1325</strain>
    </source>
</reference>
<evidence type="ECO:0008006" key="3">
    <source>
        <dbReference type="Google" id="ProtNLM"/>
    </source>
</evidence>
<accession>A0A365XR28</accession>